<sequence length="391" mass="44058">MFPVLILAFTAISSVAASTLNSVTWLRDKQSAIAKLETPGYPVWLMDKANAPMMYLQAEEYYWKEPSWKRSAIALNFTMSHDNKTLYLNHQPILPFAGSDTPPAIGAYQVPANYSNGQIRGLADMGLFRGYWEGLTLGWRYLTLDYDRVVTSDPEATRWYAHQPTLVFRVMGLGAHSRSDVLEVERQKAIHVTLKDESFTSSDDPNRSYDIINIEFKDIDDSYSSYGRVPPTEDVESATKCSLWSWKCPDKDVYFYELGAPAYRFIWRSRFDQHGRIGSLRHAVYKKWAALLAVLENAGPSMLLSFAILFSSSMAVLAGVMGWKRFSKTRNRRLREAVGLDDSLLGEGAAQDALEKFVDVETDDEDEGAPPLPPRLVRPEATPALVDVETV</sequence>
<evidence type="ECO:0000256" key="2">
    <source>
        <dbReference type="SAM" id="SignalP"/>
    </source>
</evidence>
<name>A0A6A6T4U4_9PLEO</name>
<protein>
    <submittedName>
        <fullName evidence="3">Uncharacterized protein</fullName>
    </submittedName>
</protein>
<proteinExistence type="predicted"/>
<keyword evidence="1" id="KW-0812">Transmembrane</keyword>
<gene>
    <name evidence="3" type="ORF">K491DRAFT_680186</name>
</gene>
<keyword evidence="1" id="KW-1133">Transmembrane helix</keyword>
<organism evidence="3 4">
    <name type="scientific">Lophiostoma macrostomum CBS 122681</name>
    <dbReference type="NCBI Taxonomy" id="1314788"/>
    <lineage>
        <taxon>Eukaryota</taxon>
        <taxon>Fungi</taxon>
        <taxon>Dikarya</taxon>
        <taxon>Ascomycota</taxon>
        <taxon>Pezizomycotina</taxon>
        <taxon>Dothideomycetes</taxon>
        <taxon>Pleosporomycetidae</taxon>
        <taxon>Pleosporales</taxon>
        <taxon>Lophiostomataceae</taxon>
        <taxon>Lophiostoma</taxon>
    </lineage>
</organism>
<keyword evidence="1" id="KW-0472">Membrane</keyword>
<keyword evidence="4" id="KW-1185">Reference proteome</keyword>
<dbReference type="OrthoDB" id="3917128at2759"/>
<evidence type="ECO:0000313" key="3">
    <source>
        <dbReference type="EMBL" id="KAF2653838.1"/>
    </source>
</evidence>
<accession>A0A6A6T4U4</accession>
<dbReference type="AlphaFoldDB" id="A0A6A6T4U4"/>
<feature type="transmembrane region" description="Helical" evidence="1">
    <location>
        <begin position="302"/>
        <end position="323"/>
    </location>
</feature>
<evidence type="ECO:0000256" key="1">
    <source>
        <dbReference type="SAM" id="Phobius"/>
    </source>
</evidence>
<dbReference type="EMBL" id="MU004374">
    <property type="protein sequence ID" value="KAF2653838.1"/>
    <property type="molecule type" value="Genomic_DNA"/>
</dbReference>
<evidence type="ECO:0000313" key="4">
    <source>
        <dbReference type="Proteomes" id="UP000799324"/>
    </source>
</evidence>
<reference evidence="3" key="1">
    <citation type="journal article" date="2020" name="Stud. Mycol.">
        <title>101 Dothideomycetes genomes: a test case for predicting lifestyles and emergence of pathogens.</title>
        <authorList>
            <person name="Haridas S."/>
            <person name="Albert R."/>
            <person name="Binder M."/>
            <person name="Bloem J."/>
            <person name="Labutti K."/>
            <person name="Salamov A."/>
            <person name="Andreopoulos B."/>
            <person name="Baker S."/>
            <person name="Barry K."/>
            <person name="Bills G."/>
            <person name="Bluhm B."/>
            <person name="Cannon C."/>
            <person name="Castanera R."/>
            <person name="Culley D."/>
            <person name="Daum C."/>
            <person name="Ezra D."/>
            <person name="Gonzalez J."/>
            <person name="Henrissat B."/>
            <person name="Kuo A."/>
            <person name="Liang C."/>
            <person name="Lipzen A."/>
            <person name="Lutzoni F."/>
            <person name="Magnuson J."/>
            <person name="Mondo S."/>
            <person name="Nolan M."/>
            <person name="Ohm R."/>
            <person name="Pangilinan J."/>
            <person name="Park H.-J."/>
            <person name="Ramirez L."/>
            <person name="Alfaro M."/>
            <person name="Sun H."/>
            <person name="Tritt A."/>
            <person name="Yoshinaga Y."/>
            <person name="Zwiers L.-H."/>
            <person name="Turgeon B."/>
            <person name="Goodwin S."/>
            <person name="Spatafora J."/>
            <person name="Crous P."/>
            <person name="Grigoriev I."/>
        </authorList>
    </citation>
    <scope>NUCLEOTIDE SEQUENCE</scope>
    <source>
        <strain evidence="3">CBS 122681</strain>
    </source>
</reference>
<feature type="signal peptide" evidence="2">
    <location>
        <begin position="1"/>
        <end position="17"/>
    </location>
</feature>
<feature type="chain" id="PRO_5025474736" evidence="2">
    <location>
        <begin position="18"/>
        <end position="391"/>
    </location>
</feature>
<keyword evidence="2" id="KW-0732">Signal</keyword>
<dbReference type="Proteomes" id="UP000799324">
    <property type="component" value="Unassembled WGS sequence"/>
</dbReference>